<dbReference type="GO" id="GO:0032259">
    <property type="term" value="P:methylation"/>
    <property type="evidence" value="ECO:0007669"/>
    <property type="project" value="UniProtKB-KW"/>
</dbReference>
<dbReference type="InterPro" id="IPR029063">
    <property type="entry name" value="SAM-dependent_MTases_sf"/>
</dbReference>
<dbReference type="SUPFAM" id="SSF53335">
    <property type="entry name" value="S-adenosyl-L-methionine-dependent methyltransferases"/>
    <property type="match status" value="1"/>
</dbReference>
<dbReference type="InterPro" id="IPR013217">
    <property type="entry name" value="Methyltransf_12"/>
</dbReference>
<evidence type="ECO:0000313" key="2">
    <source>
        <dbReference type="EMBL" id="QDU89837.1"/>
    </source>
</evidence>
<proteinExistence type="predicted"/>
<dbReference type="KEGG" id="pnd:Pla175_32330"/>
<accession>A0A518DEE2</accession>
<protein>
    <submittedName>
        <fullName evidence="2">Methyltransferase domain protein</fullName>
    </submittedName>
</protein>
<reference evidence="2 3" key="1">
    <citation type="submission" date="2019-02" db="EMBL/GenBank/DDBJ databases">
        <title>Deep-cultivation of Planctomycetes and their phenomic and genomic characterization uncovers novel biology.</title>
        <authorList>
            <person name="Wiegand S."/>
            <person name="Jogler M."/>
            <person name="Boedeker C."/>
            <person name="Pinto D."/>
            <person name="Vollmers J."/>
            <person name="Rivas-Marin E."/>
            <person name="Kohn T."/>
            <person name="Peeters S.H."/>
            <person name="Heuer A."/>
            <person name="Rast P."/>
            <person name="Oberbeckmann S."/>
            <person name="Bunk B."/>
            <person name="Jeske O."/>
            <person name="Meyerdierks A."/>
            <person name="Storesund J.E."/>
            <person name="Kallscheuer N."/>
            <person name="Luecker S."/>
            <person name="Lage O.M."/>
            <person name="Pohl T."/>
            <person name="Merkel B.J."/>
            <person name="Hornburger P."/>
            <person name="Mueller R.-W."/>
            <person name="Bruemmer F."/>
            <person name="Labrenz M."/>
            <person name="Spormann A.M."/>
            <person name="Op den Camp H."/>
            <person name="Overmann J."/>
            <person name="Amann R."/>
            <person name="Jetten M.S.M."/>
            <person name="Mascher T."/>
            <person name="Medema M.H."/>
            <person name="Devos D.P."/>
            <person name="Kaster A.-K."/>
            <person name="Ovreas L."/>
            <person name="Rohde M."/>
            <person name="Galperin M.Y."/>
            <person name="Jogler C."/>
        </authorList>
    </citation>
    <scope>NUCLEOTIDE SEQUENCE [LARGE SCALE GENOMIC DNA]</scope>
    <source>
        <strain evidence="2 3">Pla175</strain>
    </source>
</reference>
<keyword evidence="2" id="KW-0808">Transferase</keyword>
<dbReference type="Pfam" id="PF08242">
    <property type="entry name" value="Methyltransf_12"/>
    <property type="match status" value="1"/>
</dbReference>
<evidence type="ECO:0000313" key="3">
    <source>
        <dbReference type="Proteomes" id="UP000317429"/>
    </source>
</evidence>
<dbReference type="CDD" id="cd02440">
    <property type="entry name" value="AdoMet_MTases"/>
    <property type="match status" value="1"/>
</dbReference>
<evidence type="ECO:0000259" key="1">
    <source>
        <dbReference type="Pfam" id="PF08242"/>
    </source>
</evidence>
<keyword evidence="3" id="KW-1185">Reference proteome</keyword>
<dbReference type="RefSeq" id="WP_197526897.1">
    <property type="nucleotide sequence ID" value="NZ_CP036291.1"/>
</dbReference>
<keyword evidence="2" id="KW-0489">Methyltransferase</keyword>
<dbReference type="EMBL" id="CP036291">
    <property type="protein sequence ID" value="QDU89837.1"/>
    <property type="molecule type" value="Genomic_DNA"/>
</dbReference>
<dbReference type="GO" id="GO:0008168">
    <property type="term" value="F:methyltransferase activity"/>
    <property type="evidence" value="ECO:0007669"/>
    <property type="project" value="UniProtKB-KW"/>
</dbReference>
<sequence length="230" mass="25821">MPGDRRLFWRQFRSQFHTTGAVAPSSRWLAKELCRYAPPPTAGAPPRRWLEAGPGSGSVTDRLIRRLGPADRLDLVEINAAFVATLQERLATAPHWRAVAPRVRVFHQPLEDFAPEAPYDAVVAGLPLNNFTVGEVAAVLQRFADLLTPGGSASYFEYLAVRWLKIRVGAKQARPRLIELDRFLRPTLSEVSFDRRRVWWNLPPAVVHHCRFPAGWRACMDGPPAPSDLT</sequence>
<name>A0A518DEE2_9BACT</name>
<dbReference type="Gene3D" id="3.40.50.150">
    <property type="entry name" value="Vaccinia Virus protein VP39"/>
    <property type="match status" value="1"/>
</dbReference>
<organism evidence="2 3">
    <name type="scientific">Pirellulimonas nuda</name>
    <dbReference type="NCBI Taxonomy" id="2528009"/>
    <lineage>
        <taxon>Bacteria</taxon>
        <taxon>Pseudomonadati</taxon>
        <taxon>Planctomycetota</taxon>
        <taxon>Planctomycetia</taxon>
        <taxon>Pirellulales</taxon>
        <taxon>Lacipirellulaceae</taxon>
        <taxon>Pirellulimonas</taxon>
    </lineage>
</organism>
<gene>
    <name evidence="2" type="ORF">Pla175_32330</name>
</gene>
<dbReference type="Proteomes" id="UP000317429">
    <property type="component" value="Chromosome"/>
</dbReference>
<dbReference type="AlphaFoldDB" id="A0A518DEE2"/>
<feature type="domain" description="Methyltransferase type 12" evidence="1">
    <location>
        <begin position="50"/>
        <end position="151"/>
    </location>
</feature>